<dbReference type="Proteomes" id="UP001610444">
    <property type="component" value="Unassembled WGS sequence"/>
</dbReference>
<dbReference type="SUPFAM" id="SSF56112">
    <property type="entry name" value="Protein kinase-like (PK-like)"/>
    <property type="match status" value="1"/>
</dbReference>
<organism evidence="2 3">
    <name type="scientific">Aspergillus pseudodeflectus</name>
    <dbReference type="NCBI Taxonomy" id="176178"/>
    <lineage>
        <taxon>Eukaryota</taxon>
        <taxon>Fungi</taxon>
        <taxon>Dikarya</taxon>
        <taxon>Ascomycota</taxon>
        <taxon>Pezizomycotina</taxon>
        <taxon>Eurotiomycetes</taxon>
        <taxon>Eurotiomycetidae</taxon>
        <taxon>Eurotiales</taxon>
        <taxon>Aspergillaceae</taxon>
        <taxon>Aspergillus</taxon>
        <taxon>Aspergillus subgen. Nidulantes</taxon>
    </lineage>
</organism>
<dbReference type="EMBL" id="JBFXLR010000053">
    <property type="protein sequence ID" value="KAL2842129.1"/>
    <property type="molecule type" value="Genomic_DNA"/>
</dbReference>
<dbReference type="InterPro" id="IPR011009">
    <property type="entry name" value="Kinase-like_dom_sf"/>
</dbReference>
<dbReference type="PANTHER" id="PTHR21310">
    <property type="entry name" value="AMINOGLYCOSIDE PHOSPHOTRANSFERASE-RELATED-RELATED"/>
    <property type="match status" value="1"/>
</dbReference>
<feature type="domain" description="Aminoglycoside phosphotransferase" evidence="1">
    <location>
        <begin position="8"/>
        <end position="234"/>
    </location>
</feature>
<dbReference type="InterPro" id="IPR051678">
    <property type="entry name" value="AGP_Transferase"/>
</dbReference>
<dbReference type="Pfam" id="PF01636">
    <property type="entry name" value="APH"/>
    <property type="match status" value="1"/>
</dbReference>
<evidence type="ECO:0000313" key="3">
    <source>
        <dbReference type="Proteomes" id="UP001610444"/>
    </source>
</evidence>
<protein>
    <submittedName>
        <fullName evidence="2">Kinase-like domain-containing protein</fullName>
    </submittedName>
</protein>
<dbReference type="RefSeq" id="XP_070894940.1">
    <property type="nucleotide sequence ID" value="XM_071043429.1"/>
</dbReference>
<evidence type="ECO:0000259" key="1">
    <source>
        <dbReference type="Pfam" id="PF01636"/>
    </source>
</evidence>
<keyword evidence="3" id="KW-1185">Reference proteome</keyword>
<accession>A0ABR4JR98</accession>
<sequence>MHKYPWDRVYKVGAANDEIVVKYGHGVKEYESQVLIFLERYVPTIPAPRLYAMYRDLDTREMFLIMQRIPGERLESVWPTLTESEKDDLVVKLRQIFNSLKEVQCAKPDFYGGLDGGFLRHYLFHNRKGGKPKALGPFQGEASFVAGLVGNFRAQVEKNRRPDYKVRFYKTHLATVLQGHRPTLTHGDVQMKNIMVAEKMGQPNGQGDRAFHVVFVDWAEAGWYPAFWEFFCASTPFVFLSWEHDWCWRALQFLDVFPAELGIMRRVDKDFGL</sequence>
<evidence type="ECO:0000313" key="2">
    <source>
        <dbReference type="EMBL" id="KAL2842129.1"/>
    </source>
</evidence>
<dbReference type="InterPro" id="IPR002575">
    <property type="entry name" value="Aminoglycoside_PTrfase"/>
</dbReference>
<reference evidence="2 3" key="1">
    <citation type="submission" date="2024-07" db="EMBL/GenBank/DDBJ databases">
        <title>Section-level genome sequencing and comparative genomics of Aspergillus sections Usti and Cavernicolus.</title>
        <authorList>
            <consortium name="Lawrence Berkeley National Laboratory"/>
            <person name="Nybo J.L."/>
            <person name="Vesth T.C."/>
            <person name="Theobald S."/>
            <person name="Frisvad J.C."/>
            <person name="Larsen T.O."/>
            <person name="Kjaerboelling I."/>
            <person name="Rothschild-Mancinelli K."/>
            <person name="Lyhne E.K."/>
            <person name="Kogle M.E."/>
            <person name="Barry K."/>
            <person name="Clum A."/>
            <person name="Na H."/>
            <person name="Ledsgaard L."/>
            <person name="Lin J."/>
            <person name="Lipzen A."/>
            <person name="Kuo A."/>
            <person name="Riley R."/>
            <person name="Mondo S."/>
            <person name="LaButti K."/>
            <person name="Haridas S."/>
            <person name="Pangalinan J."/>
            <person name="Salamov A.A."/>
            <person name="Simmons B.A."/>
            <person name="Magnuson J.K."/>
            <person name="Chen J."/>
            <person name="Drula E."/>
            <person name="Henrissat B."/>
            <person name="Wiebenga A."/>
            <person name="Lubbers R.J."/>
            <person name="Gomes A.C."/>
            <person name="Macurrencykelacurrency M.R."/>
            <person name="Stajich J."/>
            <person name="Grigoriev I.V."/>
            <person name="Mortensen U.H."/>
            <person name="De vries R.P."/>
            <person name="Baker S.E."/>
            <person name="Andersen M.R."/>
        </authorList>
    </citation>
    <scope>NUCLEOTIDE SEQUENCE [LARGE SCALE GENOMIC DNA]</scope>
    <source>
        <strain evidence="2 3">CBS 756.74</strain>
    </source>
</reference>
<name>A0ABR4JR98_9EURO</name>
<gene>
    <name evidence="2" type="ORF">BJX68DRAFT_257898</name>
</gene>
<comment type="caution">
    <text evidence="2">The sequence shown here is derived from an EMBL/GenBank/DDBJ whole genome shotgun (WGS) entry which is preliminary data.</text>
</comment>
<proteinExistence type="predicted"/>
<dbReference type="PANTHER" id="PTHR21310:SF48">
    <property type="entry name" value="AMINOGLYCOSIDE PHOSPHOTRANSFERASE DOMAIN-CONTAINING PROTEIN"/>
    <property type="match status" value="1"/>
</dbReference>
<dbReference type="Gene3D" id="3.90.1200.10">
    <property type="match status" value="1"/>
</dbReference>
<dbReference type="GeneID" id="98158593"/>